<dbReference type="OrthoDB" id="9848035at2"/>
<name>A0A2J7TCG9_METSI</name>
<evidence type="ECO:0000313" key="2">
    <source>
        <dbReference type="Proteomes" id="UP000236286"/>
    </source>
</evidence>
<dbReference type="RefSeq" id="WP_102845249.1">
    <property type="nucleotide sequence ID" value="NZ_PDZR01000032.1"/>
</dbReference>
<dbReference type="Proteomes" id="UP000236286">
    <property type="component" value="Unassembled WGS sequence"/>
</dbReference>
<dbReference type="EMBL" id="PDZR01000032">
    <property type="protein sequence ID" value="PNG24458.1"/>
    <property type="molecule type" value="Genomic_DNA"/>
</dbReference>
<comment type="caution">
    <text evidence="1">The sequence shown here is derived from an EMBL/GenBank/DDBJ whole genome shotgun (WGS) entry which is preliminary data.</text>
</comment>
<proteinExistence type="predicted"/>
<protein>
    <submittedName>
        <fullName evidence="1">Uncharacterized protein</fullName>
    </submittedName>
</protein>
<dbReference type="AlphaFoldDB" id="A0A2J7TCG9"/>
<evidence type="ECO:0000313" key="1">
    <source>
        <dbReference type="EMBL" id="PNG24458.1"/>
    </source>
</evidence>
<accession>A0A2J7TCG9</accession>
<sequence length="105" mass="11295">MTQDLIPFIARKANLVIDPDLENYLDAHLIRGWRQSLFSIGVKAKNGDAEAGKVAGAMTAWVAALCRKRNRRNRKAKSVGAGVNVISLAAFRAAQVPPSEGSHAV</sequence>
<gene>
    <name evidence="1" type="ORF">CR492_18745</name>
</gene>
<reference evidence="1 2" key="1">
    <citation type="submission" date="2017-10" db="EMBL/GenBank/DDBJ databases">
        <title>Genome announcement of Methylocella silvestris TVC from permafrost.</title>
        <authorList>
            <person name="Wang J."/>
            <person name="Geng K."/>
            <person name="Ul-Haque F."/>
            <person name="Crombie A.T."/>
            <person name="Street L.E."/>
            <person name="Wookey P.A."/>
            <person name="Murrell J.C."/>
            <person name="Pratscher J."/>
        </authorList>
    </citation>
    <scope>NUCLEOTIDE SEQUENCE [LARGE SCALE GENOMIC DNA]</scope>
    <source>
        <strain evidence="1 2">TVC</strain>
    </source>
</reference>
<organism evidence="1 2">
    <name type="scientific">Methylocella silvestris</name>
    <dbReference type="NCBI Taxonomy" id="199596"/>
    <lineage>
        <taxon>Bacteria</taxon>
        <taxon>Pseudomonadati</taxon>
        <taxon>Pseudomonadota</taxon>
        <taxon>Alphaproteobacteria</taxon>
        <taxon>Hyphomicrobiales</taxon>
        <taxon>Beijerinckiaceae</taxon>
        <taxon>Methylocella</taxon>
    </lineage>
</organism>